<keyword evidence="2" id="KW-0560">Oxidoreductase</keyword>
<dbReference type="SUPFAM" id="SSF51735">
    <property type="entry name" value="NAD(P)-binding Rossmann-fold domains"/>
    <property type="match status" value="1"/>
</dbReference>
<dbReference type="RefSeq" id="WP_257715691.1">
    <property type="nucleotide sequence ID" value="NZ_JANJOU010000004.1"/>
</dbReference>
<dbReference type="Pfam" id="PF13561">
    <property type="entry name" value="adh_short_C2"/>
    <property type="match status" value="1"/>
</dbReference>
<dbReference type="Gene3D" id="3.40.50.720">
    <property type="entry name" value="NAD(P)-binding Rossmann-like Domain"/>
    <property type="match status" value="1"/>
</dbReference>
<evidence type="ECO:0000313" key="3">
    <source>
        <dbReference type="EMBL" id="MCR0982023.1"/>
    </source>
</evidence>
<proteinExistence type="inferred from homology"/>
<dbReference type="PANTHER" id="PTHR43639:SF1">
    <property type="entry name" value="SHORT-CHAIN DEHYDROGENASE_REDUCTASE FAMILY PROTEIN"/>
    <property type="match status" value="1"/>
</dbReference>
<sequence length="256" mass="25759">MADAAERRILITGASSGIGAATARAMAGPGTAIAVHCRGNRAGAEAVAADLRAGGARALVLMGDLTEPETPARLVAEAVVAFGGLEVVVANAGFADRTQMGAMTDEGFARSADTILWGFMRLARAAGPHLLRAGEAGGGARMVAVSSFVAHLFRTDAATFPASAAAKAGVEALVRSLAIEWAPHVTVNTVVPGFTQKDPGTHVALEAPAWEAILARIPLRRLGQPADVAAAVAFLAGPGGAYITGQALHVSGGVVI</sequence>
<dbReference type="InterPro" id="IPR002347">
    <property type="entry name" value="SDR_fam"/>
</dbReference>
<dbReference type="PANTHER" id="PTHR43639">
    <property type="entry name" value="OXIDOREDUCTASE, SHORT-CHAIN DEHYDROGENASE/REDUCTASE FAMILY (AFU_ORTHOLOGUE AFUA_5G02870)"/>
    <property type="match status" value="1"/>
</dbReference>
<dbReference type="Proteomes" id="UP001524642">
    <property type="component" value="Unassembled WGS sequence"/>
</dbReference>
<accession>A0ABT1X3Q5</accession>
<gene>
    <name evidence="3" type="ORF">NRP21_08185</name>
</gene>
<reference evidence="3 4" key="1">
    <citation type="submission" date="2022-06" db="EMBL/GenBank/DDBJ databases">
        <title>Roseomonas CN29.</title>
        <authorList>
            <person name="Cheng Y."/>
            <person name="He X."/>
        </authorList>
    </citation>
    <scope>NUCLEOTIDE SEQUENCE [LARGE SCALE GENOMIC DNA]</scope>
    <source>
        <strain evidence="3 4">CN29</strain>
    </source>
</reference>
<keyword evidence="4" id="KW-1185">Reference proteome</keyword>
<dbReference type="PRINTS" id="PR00081">
    <property type="entry name" value="GDHRDH"/>
</dbReference>
<protein>
    <submittedName>
        <fullName evidence="3">SDR family oxidoreductase</fullName>
    </submittedName>
</protein>
<comment type="similarity">
    <text evidence="1">Belongs to the short-chain dehydrogenases/reductases (SDR) family.</text>
</comment>
<evidence type="ECO:0000256" key="1">
    <source>
        <dbReference type="ARBA" id="ARBA00006484"/>
    </source>
</evidence>
<dbReference type="CDD" id="cd05233">
    <property type="entry name" value="SDR_c"/>
    <property type="match status" value="1"/>
</dbReference>
<evidence type="ECO:0000256" key="2">
    <source>
        <dbReference type="ARBA" id="ARBA00023002"/>
    </source>
</evidence>
<name>A0ABT1X3Q5_9PROT</name>
<evidence type="ECO:0000313" key="4">
    <source>
        <dbReference type="Proteomes" id="UP001524642"/>
    </source>
</evidence>
<dbReference type="EMBL" id="JANJOU010000004">
    <property type="protein sequence ID" value="MCR0982023.1"/>
    <property type="molecule type" value="Genomic_DNA"/>
</dbReference>
<dbReference type="InterPro" id="IPR036291">
    <property type="entry name" value="NAD(P)-bd_dom_sf"/>
</dbReference>
<comment type="caution">
    <text evidence="3">The sequence shown here is derived from an EMBL/GenBank/DDBJ whole genome shotgun (WGS) entry which is preliminary data.</text>
</comment>
<organism evidence="3 4">
    <name type="scientific">Roseomonas populi</name>
    <dbReference type="NCBI Taxonomy" id="3121582"/>
    <lineage>
        <taxon>Bacteria</taxon>
        <taxon>Pseudomonadati</taxon>
        <taxon>Pseudomonadota</taxon>
        <taxon>Alphaproteobacteria</taxon>
        <taxon>Acetobacterales</taxon>
        <taxon>Roseomonadaceae</taxon>
        <taxon>Roseomonas</taxon>
    </lineage>
</organism>